<gene>
    <name evidence="1" type="ORF">IFM89_014178</name>
</gene>
<dbReference type="Proteomes" id="UP000631114">
    <property type="component" value="Unassembled WGS sequence"/>
</dbReference>
<protein>
    <submittedName>
        <fullName evidence="1">Uncharacterized protein</fullName>
    </submittedName>
</protein>
<evidence type="ECO:0000313" key="1">
    <source>
        <dbReference type="EMBL" id="KAF9588640.1"/>
    </source>
</evidence>
<proteinExistence type="predicted"/>
<name>A0A835LBT2_9MAGN</name>
<evidence type="ECO:0000313" key="2">
    <source>
        <dbReference type="Proteomes" id="UP000631114"/>
    </source>
</evidence>
<comment type="caution">
    <text evidence="1">The sequence shown here is derived from an EMBL/GenBank/DDBJ whole genome shotgun (WGS) entry which is preliminary data.</text>
</comment>
<dbReference type="EMBL" id="JADFTS010000009">
    <property type="protein sequence ID" value="KAF9588640.1"/>
    <property type="molecule type" value="Genomic_DNA"/>
</dbReference>
<keyword evidence="2" id="KW-1185">Reference proteome</keyword>
<dbReference type="AlphaFoldDB" id="A0A835LBT2"/>
<reference evidence="1 2" key="1">
    <citation type="submission" date="2020-10" db="EMBL/GenBank/DDBJ databases">
        <title>The Coptis chinensis genome and diversification of protoberbering-type alkaloids.</title>
        <authorList>
            <person name="Wang B."/>
            <person name="Shu S."/>
            <person name="Song C."/>
            <person name="Liu Y."/>
        </authorList>
    </citation>
    <scope>NUCLEOTIDE SEQUENCE [LARGE SCALE GENOMIC DNA]</scope>
    <source>
        <strain evidence="1">HL-2020</strain>
        <tissue evidence="1">Leaf</tissue>
    </source>
</reference>
<sequence length="18" mass="2187">MSHAHLKLFVKMGFVERR</sequence>
<accession>A0A835LBT2</accession>
<organism evidence="1 2">
    <name type="scientific">Coptis chinensis</name>
    <dbReference type="NCBI Taxonomy" id="261450"/>
    <lineage>
        <taxon>Eukaryota</taxon>
        <taxon>Viridiplantae</taxon>
        <taxon>Streptophyta</taxon>
        <taxon>Embryophyta</taxon>
        <taxon>Tracheophyta</taxon>
        <taxon>Spermatophyta</taxon>
        <taxon>Magnoliopsida</taxon>
        <taxon>Ranunculales</taxon>
        <taxon>Ranunculaceae</taxon>
        <taxon>Coptidoideae</taxon>
        <taxon>Coptis</taxon>
    </lineage>
</organism>